<dbReference type="InterPro" id="IPR050139">
    <property type="entry name" value="GMP_reductase"/>
</dbReference>
<reference evidence="6" key="1">
    <citation type="submission" date="2020-04" db="EMBL/GenBank/DDBJ databases">
        <authorList>
            <person name="Chiriac C."/>
            <person name="Salcher M."/>
            <person name="Ghai R."/>
            <person name="Kavagutti S V."/>
        </authorList>
    </citation>
    <scope>NUCLEOTIDE SEQUENCE</scope>
</reference>
<dbReference type="SMART" id="SM01240">
    <property type="entry name" value="IMPDH"/>
    <property type="match status" value="1"/>
</dbReference>
<evidence type="ECO:0000256" key="4">
    <source>
        <dbReference type="ARBA" id="ARBA00023002"/>
    </source>
</evidence>
<protein>
    <recommendedName>
        <fullName evidence="2">GMP reductase</fullName>
        <ecNumber evidence="1">1.7.1.7</ecNumber>
    </recommendedName>
</protein>
<dbReference type="EMBL" id="LR796696">
    <property type="protein sequence ID" value="CAB4160266.1"/>
    <property type="molecule type" value="Genomic_DNA"/>
</dbReference>
<evidence type="ECO:0000256" key="3">
    <source>
        <dbReference type="ARBA" id="ARBA00022857"/>
    </source>
</evidence>
<feature type="domain" description="IMP dehydrogenase/GMP reductase" evidence="5">
    <location>
        <begin position="43"/>
        <end position="343"/>
    </location>
</feature>
<name>A0A6J5NRJ7_9CAUD</name>
<evidence type="ECO:0000259" key="5">
    <source>
        <dbReference type="Pfam" id="PF00478"/>
    </source>
</evidence>
<dbReference type="Pfam" id="PF00478">
    <property type="entry name" value="IMPDH"/>
    <property type="match status" value="1"/>
</dbReference>
<evidence type="ECO:0000313" key="6">
    <source>
        <dbReference type="EMBL" id="CAB4160266.1"/>
    </source>
</evidence>
<dbReference type="PANTHER" id="PTHR43170">
    <property type="entry name" value="GMP REDUCTASE"/>
    <property type="match status" value="1"/>
</dbReference>
<proteinExistence type="predicted"/>
<dbReference type="PANTHER" id="PTHR43170:SF5">
    <property type="entry name" value="GMP REDUCTASE"/>
    <property type="match status" value="1"/>
</dbReference>
<evidence type="ECO:0000256" key="1">
    <source>
        <dbReference type="ARBA" id="ARBA00012678"/>
    </source>
</evidence>
<dbReference type="GO" id="GO:0003920">
    <property type="term" value="F:GMP reductase activity"/>
    <property type="evidence" value="ECO:0007669"/>
    <property type="project" value="UniProtKB-EC"/>
</dbReference>
<keyword evidence="4" id="KW-0560">Oxidoreductase</keyword>
<dbReference type="SUPFAM" id="SSF51412">
    <property type="entry name" value="Inosine monophosphate dehydrogenase (IMPDH)"/>
    <property type="match status" value="1"/>
</dbReference>
<organism evidence="6">
    <name type="scientific">uncultured Caudovirales phage</name>
    <dbReference type="NCBI Taxonomy" id="2100421"/>
    <lineage>
        <taxon>Viruses</taxon>
        <taxon>Duplodnaviria</taxon>
        <taxon>Heunggongvirae</taxon>
        <taxon>Uroviricota</taxon>
        <taxon>Caudoviricetes</taxon>
        <taxon>Peduoviridae</taxon>
        <taxon>Maltschvirus</taxon>
        <taxon>Maltschvirus maltsch</taxon>
    </lineage>
</organism>
<gene>
    <name evidence="6" type="ORF">UFOVP724_130</name>
</gene>
<dbReference type="EC" id="1.7.1.7" evidence="1"/>
<dbReference type="Gene3D" id="3.20.20.70">
    <property type="entry name" value="Aldolase class I"/>
    <property type="match status" value="1"/>
</dbReference>
<accession>A0A6J5NRJ7</accession>
<sequence>MNLYKQNKKLFKKENLSANDVLLRPSLGNLSSRSAAKVDPGWLFSAPMDTVTGYDLCKIMLEHNQKPVLSRFLNKEERTRAILDFVQFDNFYIAVSSDFEFEFNYLTSLVEKGMLFNICIDVAHGDTEQMHFVYSKWRKSGIVKNLMSGSIATGEAALRCLQSGCNVLRVGIGPGAACTTRAATGVGMPQLTAVFEVARYMERLHPSTYERSKFIIIADGGINTSGDIVKYLSAGADAVMLGKLLSRTEESAGWFLVNNKKTKKYRGQASKEFQLEQYGIAKNVEGESGNEFNPFYNYSDFQQSLEDGIRSAISYLGVSSISHLHPGNVEFVKITMNGFQESKTNL</sequence>
<dbReference type="InterPro" id="IPR013785">
    <property type="entry name" value="Aldolase_TIM"/>
</dbReference>
<dbReference type="InterPro" id="IPR001093">
    <property type="entry name" value="IMP_DH_GMPRt"/>
</dbReference>
<keyword evidence="3" id="KW-0521">NADP</keyword>
<evidence type="ECO:0000256" key="2">
    <source>
        <dbReference type="ARBA" id="ARBA00015800"/>
    </source>
</evidence>